<gene>
    <name evidence="1" type="ORF">C7C46_31945</name>
</gene>
<dbReference type="OrthoDB" id="4329452at2"/>
<sequence>MSNNPENTRAEGLTAEQFTAPLLKNMPRLAGDLSHEGIQGLGNPLPMLVVNDGDELLELILEPSGQDYWLKPKESFMVTSYGDWPDYPFEAIHEPGRIVVWVVSCFATVTFRNGNEVPGGYQRPAGAY</sequence>
<dbReference type="Proteomes" id="UP000248039">
    <property type="component" value="Unassembled WGS sequence"/>
</dbReference>
<dbReference type="RefSeq" id="WP_110673422.1">
    <property type="nucleotide sequence ID" value="NZ_PYBW01000191.1"/>
</dbReference>
<organism evidence="1 2">
    <name type="scientific">Streptomyces tateyamensis</name>
    <dbReference type="NCBI Taxonomy" id="565073"/>
    <lineage>
        <taxon>Bacteria</taxon>
        <taxon>Bacillati</taxon>
        <taxon>Actinomycetota</taxon>
        <taxon>Actinomycetes</taxon>
        <taxon>Kitasatosporales</taxon>
        <taxon>Streptomycetaceae</taxon>
        <taxon>Streptomyces</taxon>
    </lineage>
</organism>
<proteinExistence type="predicted"/>
<name>A0A2V4NH23_9ACTN</name>
<accession>A0A2V4NH23</accession>
<dbReference type="AlphaFoldDB" id="A0A2V4NH23"/>
<comment type="caution">
    <text evidence="1">The sequence shown here is derived from an EMBL/GenBank/DDBJ whole genome shotgun (WGS) entry which is preliminary data.</text>
</comment>
<evidence type="ECO:0000313" key="1">
    <source>
        <dbReference type="EMBL" id="PYC65890.1"/>
    </source>
</evidence>
<keyword evidence="2" id="KW-1185">Reference proteome</keyword>
<protein>
    <submittedName>
        <fullName evidence="1">Uncharacterized protein</fullName>
    </submittedName>
</protein>
<evidence type="ECO:0000313" key="2">
    <source>
        <dbReference type="Proteomes" id="UP000248039"/>
    </source>
</evidence>
<reference evidence="1 2" key="1">
    <citation type="submission" date="2018-03" db="EMBL/GenBank/DDBJ databases">
        <title>Bioinformatic expansion and discovery of thiopeptide antibiotics.</title>
        <authorList>
            <person name="Schwalen C.J."/>
            <person name="Hudson G.A."/>
            <person name="Mitchell D.A."/>
        </authorList>
    </citation>
    <scope>NUCLEOTIDE SEQUENCE [LARGE SCALE GENOMIC DNA]</scope>
    <source>
        <strain evidence="1 2">ATCC 21389</strain>
    </source>
</reference>
<dbReference type="EMBL" id="PYBW01000191">
    <property type="protein sequence ID" value="PYC65890.1"/>
    <property type="molecule type" value="Genomic_DNA"/>
</dbReference>